<protein>
    <submittedName>
        <fullName evidence="1">Uncharacterized protein</fullName>
    </submittedName>
</protein>
<evidence type="ECO:0000313" key="2">
    <source>
        <dbReference type="Proteomes" id="UP000886998"/>
    </source>
</evidence>
<reference evidence="1" key="1">
    <citation type="submission" date="2020-08" db="EMBL/GenBank/DDBJ databases">
        <title>Multicomponent nature underlies the extraordinary mechanical properties of spider dragline silk.</title>
        <authorList>
            <person name="Kono N."/>
            <person name="Nakamura H."/>
            <person name="Mori M."/>
            <person name="Yoshida Y."/>
            <person name="Ohtoshi R."/>
            <person name="Malay A.D."/>
            <person name="Moran D.A.P."/>
            <person name="Tomita M."/>
            <person name="Numata K."/>
            <person name="Arakawa K."/>
        </authorList>
    </citation>
    <scope>NUCLEOTIDE SEQUENCE</scope>
</reference>
<organism evidence="1 2">
    <name type="scientific">Trichonephila inaurata madagascariensis</name>
    <dbReference type="NCBI Taxonomy" id="2747483"/>
    <lineage>
        <taxon>Eukaryota</taxon>
        <taxon>Metazoa</taxon>
        <taxon>Ecdysozoa</taxon>
        <taxon>Arthropoda</taxon>
        <taxon>Chelicerata</taxon>
        <taxon>Arachnida</taxon>
        <taxon>Araneae</taxon>
        <taxon>Araneomorphae</taxon>
        <taxon>Entelegynae</taxon>
        <taxon>Araneoidea</taxon>
        <taxon>Nephilidae</taxon>
        <taxon>Trichonephila</taxon>
        <taxon>Trichonephila inaurata</taxon>
    </lineage>
</organism>
<sequence length="94" mass="11423">MPLSFEHWMWHYDHYGLFKNDLCSNYIVWSFGMIDRFKTAERRSHSQDFAIRQHETLAIGSWWRSNMPGWLENVTMRRRRFENLPKSSSLPKDG</sequence>
<accession>A0A8X6JQC5</accession>
<name>A0A8X6JQC5_9ARAC</name>
<gene>
    <name evidence="1" type="ORF">TNIN_40381</name>
</gene>
<proteinExistence type="predicted"/>
<dbReference type="EMBL" id="BMAV01026540">
    <property type="protein sequence ID" value="GFS51364.1"/>
    <property type="molecule type" value="Genomic_DNA"/>
</dbReference>
<dbReference type="Proteomes" id="UP000886998">
    <property type="component" value="Unassembled WGS sequence"/>
</dbReference>
<evidence type="ECO:0000313" key="1">
    <source>
        <dbReference type="EMBL" id="GFS51364.1"/>
    </source>
</evidence>
<comment type="caution">
    <text evidence="1">The sequence shown here is derived from an EMBL/GenBank/DDBJ whole genome shotgun (WGS) entry which is preliminary data.</text>
</comment>
<keyword evidence="2" id="KW-1185">Reference proteome</keyword>
<dbReference type="AlphaFoldDB" id="A0A8X6JQC5"/>